<dbReference type="GO" id="GO:0022857">
    <property type="term" value="F:transmembrane transporter activity"/>
    <property type="evidence" value="ECO:0007669"/>
    <property type="project" value="InterPro"/>
</dbReference>
<comment type="caution">
    <text evidence="7">The sequence shown here is derived from an EMBL/GenBank/DDBJ whole genome shotgun (WGS) entry which is preliminary data.</text>
</comment>
<protein>
    <recommendedName>
        <fullName evidence="9">Major facilitator superfamily (MFS) profile domain-containing protein</fullName>
    </recommendedName>
</protein>
<evidence type="ECO:0008006" key="9">
    <source>
        <dbReference type="Google" id="ProtNLM"/>
    </source>
</evidence>
<keyword evidence="2 5" id="KW-0812">Transmembrane</keyword>
<dbReference type="InterPro" id="IPR049680">
    <property type="entry name" value="FLVCR1-2_SLC49-like"/>
</dbReference>
<dbReference type="AlphaFoldDB" id="A0AB34KAH5"/>
<comment type="subcellular location">
    <subcellularLocation>
        <location evidence="1">Membrane</location>
        <topology evidence="1">Multi-pass membrane protein</topology>
    </subcellularLocation>
</comment>
<dbReference type="GO" id="GO:0016020">
    <property type="term" value="C:membrane"/>
    <property type="evidence" value="ECO:0007669"/>
    <property type="project" value="UniProtKB-SubCell"/>
</dbReference>
<organism evidence="7 8">
    <name type="scientific">Prymnesium parvum</name>
    <name type="common">Toxic golden alga</name>
    <dbReference type="NCBI Taxonomy" id="97485"/>
    <lineage>
        <taxon>Eukaryota</taxon>
        <taxon>Haptista</taxon>
        <taxon>Haptophyta</taxon>
        <taxon>Prymnesiophyceae</taxon>
        <taxon>Prymnesiales</taxon>
        <taxon>Prymnesiaceae</taxon>
        <taxon>Prymnesium</taxon>
    </lineage>
</organism>
<keyword evidence="4 5" id="KW-0472">Membrane</keyword>
<feature type="transmembrane region" description="Helical" evidence="5">
    <location>
        <begin position="179"/>
        <end position="197"/>
    </location>
</feature>
<evidence type="ECO:0000256" key="5">
    <source>
        <dbReference type="SAM" id="Phobius"/>
    </source>
</evidence>
<feature type="transmembrane region" description="Helical" evidence="5">
    <location>
        <begin position="344"/>
        <end position="366"/>
    </location>
</feature>
<evidence type="ECO:0000256" key="6">
    <source>
        <dbReference type="SAM" id="SignalP"/>
    </source>
</evidence>
<dbReference type="Gene3D" id="1.20.1250.20">
    <property type="entry name" value="MFS general substrate transporter like domains"/>
    <property type="match status" value="1"/>
</dbReference>
<evidence type="ECO:0000256" key="3">
    <source>
        <dbReference type="ARBA" id="ARBA00022989"/>
    </source>
</evidence>
<dbReference type="InterPro" id="IPR011701">
    <property type="entry name" value="MFS"/>
</dbReference>
<dbReference type="Pfam" id="PF07690">
    <property type="entry name" value="MFS_1"/>
    <property type="match status" value="1"/>
</dbReference>
<feature type="transmembrane region" description="Helical" evidence="5">
    <location>
        <begin position="123"/>
        <end position="142"/>
    </location>
</feature>
<feature type="transmembrane region" description="Helical" evidence="5">
    <location>
        <begin position="148"/>
        <end position="167"/>
    </location>
</feature>
<accession>A0AB34KAH5</accession>
<keyword evidence="3 5" id="KW-1133">Transmembrane helix</keyword>
<dbReference type="PANTHER" id="PTHR10924:SF6">
    <property type="entry name" value="SOLUTE CARRIER FAMILY 49 MEMBER A3"/>
    <property type="match status" value="1"/>
</dbReference>
<reference evidence="7 8" key="1">
    <citation type="journal article" date="2024" name="Science">
        <title>Giant polyketide synthase enzymes in the biosynthesis of giant marine polyether toxins.</title>
        <authorList>
            <person name="Fallon T.R."/>
            <person name="Shende V.V."/>
            <person name="Wierzbicki I.H."/>
            <person name="Pendleton A.L."/>
            <person name="Watervoot N.F."/>
            <person name="Auber R.P."/>
            <person name="Gonzalez D.J."/>
            <person name="Wisecaver J.H."/>
            <person name="Moore B.S."/>
        </authorList>
    </citation>
    <scope>NUCLEOTIDE SEQUENCE [LARGE SCALE GENOMIC DNA]</scope>
    <source>
        <strain evidence="7 8">12B1</strain>
    </source>
</reference>
<feature type="signal peptide" evidence="6">
    <location>
        <begin position="1"/>
        <end position="24"/>
    </location>
</feature>
<feature type="transmembrane region" description="Helical" evidence="5">
    <location>
        <begin position="91"/>
        <end position="111"/>
    </location>
</feature>
<feature type="transmembrane region" description="Helical" evidence="5">
    <location>
        <begin position="249"/>
        <end position="268"/>
    </location>
</feature>
<dbReference type="EMBL" id="JBGBPQ010000001">
    <property type="protein sequence ID" value="KAL1530258.1"/>
    <property type="molecule type" value="Genomic_DNA"/>
</dbReference>
<keyword evidence="8" id="KW-1185">Reference proteome</keyword>
<feature type="chain" id="PRO_5044248322" description="Major facilitator superfamily (MFS) profile domain-containing protein" evidence="6">
    <location>
        <begin position="25"/>
        <end position="546"/>
    </location>
</feature>
<dbReference type="PANTHER" id="PTHR10924">
    <property type="entry name" value="MAJOR FACILITATOR SUPERFAMILY PROTEIN-RELATED"/>
    <property type="match status" value="1"/>
</dbReference>
<evidence type="ECO:0000313" key="7">
    <source>
        <dbReference type="EMBL" id="KAL1530258.1"/>
    </source>
</evidence>
<dbReference type="Proteomes" id="UP001515480">
    <property type="component" value="Unassembled WGS sequence"/>
</dbReference>
<name>A0AB34KAH5_PRYPA</name>
<evidence type="ECO:0000256" key="2">
    <source>
        <dbReference type="ARBA" id="ARBA00022692"/>
    </source>
</evidence>
<evidence type="ECO:0000256" key="4">
    <source>
        <dbReference type="ARBA" id="ARBA00023136"/>
    </source>
</evidence>
<evidence type="ECO:0000313" key="8">
    <source>
        <dbReference type="Proteomes" id="UP001515480"/>
    </source>
</evidence>
<evidence type="ECO:0000256" key="1">
    <source>
        <dbReference type="ARBA" id="ARBA00004141"/>
    </source>
</evidence>
<dbReference type="InterPro" id="IPR036259">
    <property type="entry name" value="MFS_trans_sf"/>
</dbReference>
<gene>
    <name evidence="7" type="ORF">AB1Y20_001173</name>
</gene>
<feature type="transmembrane region" description="Helical" evidence="5">
    <location>
        <begin position="311"/>
        <end position="332"/>
    </location>
</feature>
<dbReference type="SUPFAM" id="SSF103473">
    <property type="entry name" value="MFS general substrate transporter"/>
    <property type="match status" value="1"/>
</dbReference>
<proteinExistence type="predicted"/>
<sequence>MTATHRSARSTVCVLLLLVSGTSGYASAVRARPQLGRHIGRSAGSPLAHAALRGSLSLPRHSARGTEVRCSGGNEPQSSKYTLYPSRWVQLGYLSVLALLSDWVCFSVAAAPDVWEATYGHDPATLIDIFLFTNVLFCFLEPTIVRKVGLRAVIVGGAFLMTAGCLLRSGIPFTGAEPVYAQIIAGTVLVGAAQPFFQCTPPLLSATWFGYDERALSTAVAINFNQVGIATAFLIGGVMVTDGVGISHYFDLISTVCLTVSLGALVQFKDRPITPPSSSAAARIAAANSGLAEEDTNFVSTARMLLATPGFVQPLVAFVGSIAVSNVVSAFVKDILVNSGMTSQSTIILAGAGFQAAIVIGGIVLGGYVDQTKRYKEVTLACFGISLLLLQPLGFSNCPSELVLVSLLALGALIGPVQPINAELAVEVAYPADENSIEALQQLCGNLFSALLVPLAEIAATRHTRVPGIDSSVSGDSMLLSAIVLGAFLYYRTFTSALKRSAIDCVGDDVGPVPASCEVVLTDVDTTNLPALAELAADDNTLSERQ</sequence>
<feature type="transmembrane region" description="Helical" evidence="5">
    <location>
        <begin position="217"/>
        <end position="237"/>
    </location>
</feature>
<keyword evidence="6" id="KW-0732">Signal</keyword>